<dbReference type="OrthoDB" id="5871823at2759"/>
<sequence>MSPQPSPFLRTSTVPTKKNDDITNYISTIMKNDYNISIHMKPNLPFFLHGTTDDVQENFYKIVSNPDESFQQKQNKLDQLVLGLDSKNQELYDQYRRMKEMEEREKRERVHAIVGNMSNKAQAVFAKLSAVMMNPTMKDIERMKKINDFYNNVDDDIKNEFQDKIRSLNWK</sequence>
<keyword evidence="3" id="KW-1185">Reference proteome</keyword>
<dbReference type="Proteomes" id="UP000746747">
    <property type="component" value="Unassembled WGS sequence"/>
</dbReference>
<dbReference type="SMR" id="A0A8J2Q218"/>
<dbReference type="InterPro" id="IPR052823">
    <property type="entry name" value="SXP/RAL-2_related"/>
</dbReference>
<feature type="domain" description="SXP/RAL-2 family protein Ani s 5-like cation-binding" evidence="1">
    <location>
        <begin position="55"/>
        <end position="158"/>
    </location>
</feature>
<gene>
    <name evidence="2" type="ORF">CJOHNSTONI_LOCUS7038</name>
</gene>
<evidence type="ECO:0000259" key="1">
    <source>
        <dbReference type="Pfam" id="PF02520"/>
    </source>
</evidence>
<dbReference type="EMBL" id="CAKAEH010001525">
    <property type="protein sequence ID" value="CAG9537194.1"/>
    <property type="molecule type" value="Genomic_DNA"/>
</dbReference>
<dbReference type="InterPro" id="IPR003677">
    <property type="entry name" value="ANIS5_cation-bd"/>
</dbReference>
<dbReference type="PANTHER" id="PTHR21593:SF36">
    <property type="entry name" value="DUF148 DOMAIN-CONTAINING PROTEIN-RELATED"/>
    <property type="match status" value="1"/>
</dbReference>
<reference evidence="2" key="1">
    <citation type="submission" date="2021-09" db="EMBL/GenBank/DDBJ databases">
        <authorList>
            <consortium name="Pathogen Informatics"/>
        </authorList>
    </citation>
    <scope>NUCLEOTIDE SEQUENCE</scope>
</reference>
<evidence type="ECO:0000313" key="3">
    <source>
        <dbReference type="Proteomes" id="UP000746747"/>
    </source>
</evidence>
<accession>A0A8J2Q218</accession>
<protein>
    <recommendedName>
        <fullName evidence="1">SXP/RAL-2 family protein Ani s 5-like cation-binding domain-containing protein</fullName>
    </recommendedName>
</protein>
<dbReference type="AlphaFoldDB" id="A0A8J2Q218"/>
<comment type="caution">
    <text evidence="2">The sequence shown here is derived from an EMBL/GenBank/DDBJ whole genome shotgun (WGS) entry which is preliminary data.</text>
</comment>
<proteinExistence type="predicted"/>
<dbReference type="PANTHER" id="PTHR21593">
    <property type="entry name" value="PRION-LIKE- Q/N-RICH -DOMAIN-BEARING PROTEIN PROTEIN"/>
    <property type="match status" value="1"/>
</dbReference>
<name>A0A8J2Q218_9BILA</name>
<dbReference type="Pfam" id="PF02520">
    <property type="entry name" value="ANIS5_cation-bd"/>
    <property type="match status" value="1"/>
</dbReference>
<organism evidence="2 3">
    <name type="scientific">Cercopithifilaria johnstoni</name>
    <dbReference type="NCBI Taxonomy" id="2874296"/>
    <lineage>
        <taxon>Eukaryota</taxon>
        <taxon>Metazoa</taxon>
        <taxon>Ecdysozoa</taxon>
        <taxon>Nematoda</taxon>
        <taxon>Chromadorea</taxon>
        <taxon>Rhabditida</taxon>
        <taxon>Spirurina</taxon>
        <taxon>Spiruromorpha</taxon>
        <taxon>Filarioidea</taxon>
        <taxon>Onchocercidae</taxon>
        <taxon>Cercopithifilaria</taxon>
    </lineage>
</organism>
<evidence type="ECO:0000313" key="2">
    <source>
        <dbReference type="EMBL" id="CAG9537194.1"/>
    </source>
</evidence>